<keyword evidence="2" id="KW-1185">Reference proteome</keyword>
<protein>
    <submittedName>
        <fullName evidence="1">Uncharacterized protein</fullName>
    </submittedName>
</protein>
<gene>
    <name evidence="1" type="ORF">Pint_03306</name>
</gene>
<accession>A0ACC0ZGM7</accession>
<evidence type="ECO:0000313" key="1">
    <source>
        <dbReference type="EMBL" id="KAJ0051372.1"/>
    </source>
</evidence>
<dbReference type="EMBL" id="CM047736">
    <property type="protein sequence ID" value="KAJ0051372.1"/>
    <property type="molecule type" value="Genomic_DNA"/>
</dbReference>
<comment type="caution">
    <text evidence="1">The sequence shown here is derived from an EMBL/GenBank/DDBJ whole genome shotgun (WGS) entry which is preliminary data.</text>
</comment>
<proteinExistence type="predicted"/>
<name>A0ACC0ZGM7_9ROSI</name>
<dbReference type="Proteomes" id="UP001163603">
    <property type="component" value="Chromosome 1"/>
</dbReference>
<sequence length="92" mass="10728">MAFEPHMARLDLDRAAHGQAGSWPEPHDLDDMSAYQQPKSMAFLFHAVLCTIIYHEDELFDFCIFLFVDVVICTNKKYVGFRKNLHRSSYET</sequence>
<evidence type="ECO:0000313" key="2">
    <source>
        <dbReference type="Proteomes" id="UP001163603"/>
    </source>
</evidence>
<organism evidence="1 2">
    <name type="scientific">Pistacia integerrima</name>
    <dbReference type="NCBI Taxonomy" id="434235"/>
    <lineage>
        <taxon>Eukaryota</taxon>
        <taxon>Viridiplantae</taxon>
        <taxon>Streptophyta</taxon>
        <taxon>Embryophyta</taxon>
        <taxon>Tracheophyta</taxon>
        <taxon>Spermatophyta</taxon>
        <taxon>Magnoliopsida</taxon>
        <taxon>eudicotyledons</taxon>
        <taxon>Gunneridae</taxon>
        <taxon>Pentapetalae</taxon>
        <taxon>rosids</taxon>
        <taxon>malvids</taxon>
        <taxon>Sapindales</taxon>
        <taxon>Anacardiaceae</taxon>
        <taxon>Pistacia</taxon>
    </lineage>
</organism>
<reference evidence="2" key="1">
    <citation type="journal article" date="2023" name="G3 (Bethesda)">
        <title>Genome assembly and association tests identify interacting loci associated with vigor, precocity, and sex in interspecific pistachio rootstocks.</title>
        <authorList>
            <person name="Palmer W."/>
            <person name="Jacygrad E."/>
            <person name="Sagayaradj S."/>
            <person name="Cavanaugh K."/>
            <person name="Han R."/>
            <person name="Bertier L."/>
            <person name="Beede B."/>
            <person name="Kafkas S."/>
            <person name="Golino D."/>
            <person name="Preece J."/>
            <person name="Michelmore R."/>
        </authorList>
    </citation>
    <scope>NUCLEOTIDE SEQUENCE [LARGE SCALE GENOMIC DNA]</scope>
</reference>